<dbReference type="Pfam" id="PF04328">
    <property type="entry name" value="Sel_put"/>
    <property type="match status" value="1"/>
</dbReference>
<comment type="caution">
    <text evidence="1">The sequence shown here is derived from an EMBL/GenBank/DDBJ whole genome shotgun (WGS) entry which is preliminary data.</text>
</comment>
<organism evidence="1 2">
    <name type="scientific">Neisseria dumasiana</name>
    <dbReference type="NCBI Taxonomy" id="1931275"/>
    <lineage>
        <taxon>Bacteria</taxon>
        <taxon>Pseudomonadati</taxon>
        <taxon>Pseudomonadota</taxon>
        <taxon>Betaproteobacteria</taxon>
        <taxon>Neisseriales</taxon>
        <taxon>Neisseriaceae</taxon>
        <taxon>Neisseria</taxon>
    </lineage>
</organism>
<dbReference type="EMBL" id="MTAC01000043">
    <property type="protein sequence ID" value="OSI28871.1"/>
    <property type="molecule type" value="Genomic_DNA"/>
</dbReference>
<reference evidence="1 2" key="1">
    <citation type="submission" date="2017-01" db="EMBL/GenBank/DDBJ databases">
        <authorList>
            <person name="Wolfgang W.J."/>
            <person name="Cole J."/>
            <person name="Wroblewski D."/>
            <person name="Mcginnis J."/>
            <person name="Musser K.A."/>
        </authorList>
    </citation>
    <scope>NUCLEOTIDE SEQUENCE [LARGE SCALE GENOMIC DNA]</scope>
    <source>
        <strain evidence="1 2">93087</strain>
    </source>
</reference>
<dbReference type="PANTHER" id="PTHR38453:SF1">
    <property type="entry name" value="CYTOPLASMIC PROTEIN"/>
    <property type="match status" value="1"/>
</dbReference>
<protein>
    <recommendedName>
        <fullName evidence="3">Selenoprotein</fullName>
    </recommendedName>
</protein>
<dbReference type="Proteomes" id="UP000193346">
    <property type="component" value="Unassembled WGS sequence"/>
</dbReference>
<evidence type="ECO:0000313" key="1">
    <source>
        <dbReference type="EMBL" id="OSI28871.1"/>
    </source>
</evidence>
<keyword evidence="2" id="KW-1185">Reference proteome</keyword>
<proteinExistence type="predicted"/>
<accession>A0ABX3WI87</accession>
<gene>
    <name evidence="1" type="ORF">BV913_11555</name>
</gene>
<dbReference type="InterPro" id="IPR007423">
    <property type="entry name" value="Sel_put"/>
</dbReference>
<dbReference type="PANTHER" id="PTHR38453">
    <property type="entry name" value="CYTOPLASMIC PROTEIN-RELATED"/>
    <property type="match status" value="1"/>
</dbReference>
<evidence type="ECO:0000313" key="2">
    <source>
        <dbReference type="Proteomes" id="UP000193346"/>
    </source>
</evidence>
<evidence type="ECO:0008006" key="3">
    <source>
        <dbReference type="Google" id="ProtNLM"/>
    </source>
</evidence>
<dbReference type="RefSeq" id="WP_085418961.1">
    <property type="nucleotide sequence ID" value="NZ_MTAC01000043.1"/>
</dbReference>
<name>A0ABX3WI87_9NEIS</name>
<sequence>MSHNLLQFIKRAWKTARLTGSLMVGVPDYENYVARQRKHNPNAPVMTKLQFQDYCSKRRRGSNGGRCCYFII</sequence>